<dbReference type="InterPro" id="IPR000073">
    <property type="entry name" value="AB_hydrolase_1"/>
</dbReference>
<dbReference type="InterPro" id="IPR029058">
    <property type="entry name" value="AB_hydrolase_fold"/>
</dbReference>
<dbReference type="eggNOG" id="KOG1455">
    <property type="taxonomic scope" value="Eukaryota"/>
</dbReference>
<name>W1PIZ2_AMBTC</name>
<dbReference type="InterPro" id="IPR022742">
    <property type="entry name" value="Hydrolase_4"/>
</dbReference>
<gene>
    <name evidence="2" type="ORF">AMTR_s00155p00055670</name>
</gene>
<protein>
    <recommendedName>
        <fullName evidence="1">Serine aminopeptidase S33 domain-containing protein</fullName>
    </recommendedName>
</protein>
<accession>W1PIZ2</accession>
<sequence length="323" mass="36070">MAYPIHERAQEAFSEFVDDPFLQKHGVIRRQSHMRNRRGLDIYTQSWAPAGSSRRPCGLVCMIHGFMVHSGGPWELTAIAMVKQGFAVYALDLQGHGRSEGLRGYIPDIQWLLDDCIEFFNCSRAEAPGLPAFLYGESLGGALALLVSLRQPGVWKGVILSGPMCGIARSFMPPWPMELLLPLASIVVPTWKAVPTQSLVKASYKEPTFRKLIRTDPYLCRGLPRVASARELLKACDEVQRRSYEVCVPLLILHGDTDHVCDVKATEVVYERVQSHDKTLKILPGMWHQLIGEPPENVDCVFKLVFSWLRDRATGACNGNAKG</sequence>
<dbReference type="Gene3D" id="3.40.50.1820">
    <property type="entry name" value="alpha/beta hydrolase"/>
    <property type="match status" value="1"/>
</dbReference>
<dbReference type="PRINTS" id="PR00111">
    <property type="entry name" value="ABHYDROLASE"/>
</dbReference>
<proteinExistence type="predicted"/>
<dbReference type="HOGENOM" id="CLU_026209_0_2_1"/>
<dbReference type="PANTHER" id="PTHR11614">
    <property type="entry name" value="PHOSPHOLIPASE-RELATED"/>
    <property type="match status" value="1"/>
</dbReference>
<dbReference type="Gramene" id="ERN07674">
    <property type="protein sequence ID" value="ERN07674"/>
    <property type="gene ID" value="AMTR_s00155p00055670"/>
</dbReference>
<feature type="domain" description="Serine aminopeptidase S33" evidence="1">
    <location>
        <begin position="55"/>
        <end position="294"/>
    </location>
</feature>
<dbReference type="OrthoDB" id="2498029at2759"/>
<dbReference type="GO" id="GO:0016298">
    <property type="term" value="F:lipase activity"/>
    <property type="evidence" value="ECO:0000318"/>
    <property type="project" value="GO_Central"/>
</dbReference>
<evidence type="ECO:0000313" key="2">
    <source>
        <dbReference type="EMBL" id="ERN07674.1"/>
    </source>
</evidence>
<reference evidence="3" key="1">
    <citation type="journal article" date="2013" name="Science">
        <title>The Amborella genome and the evolution of flowering plants.</title>
        <authorList>
            <consortium name="Amborella Genome Project"/>
        </authorList>
    </citation>
    <scope>NUCLEOTIDE SEQUENCE [LARGE SCALE GENOMIC DNA]</scope>
</reference>
<dbReference type="KEGG" id="atr:18435903"/>
<dbReference type="InterPro" id="IPR051044">
    <property type="entry name" value="MAG_DAG_Lipase"/>
</dbReference>
<dbReference type="Proteomes" id="UP000017836">
    <property type="component" value="Unassembled WGS sequence"/>
</dbReference>
<dbReference type="EMBL" id="KI393623">
    <property type="protein sequence ID" value="ERN07674.1"/>
    <property type="molecule type" value="Genomic_DNA"/>
</dbReference>
<dbReference type="AlphaFoldDB" id="W1PIZ2"/>
<dbReference type="Pfam" id="PF12146">
    <property type="entry name" value="Hydrolase_4"/>
    <property type="match status" value="1"/>
</dbReference>
<organism evidence="2 3">
    <name type="scientific">Amborella trichopoda</name>
    <dbReference type="NCBI Taxonomy" id="13333"/>
    <lineage>
        <taxon>Eukaryota</taxon>
        <taxon>Viridiplantae</taxon>
        <taxon>Streptophyta</taxon>
        <taxon>Embryophyta</taxon>
        <taxon>Tracheophyta</taxon>
        <taxon>Spermatophyta</taxon>
        <taxon>Magnoliopsida</taxon>
        <taxon>Amborellales</taxon>
        <taxon>Amborellaceae</taxon>
        <taxon>Amborella</taxon>
    </lineage>
</organism>
<dbReference type="GO" id="GO:0016020">
    <property type="term" value="C:membrane"/>
    <property type="evidence" value="ECO:0000318"/>
    <property type="project" value="GO_Central"/>
</dbReference>
<keyword evidence="3" id="KW-1185">Reference proteome</keyword>
<dbReference type="SUPFAM" id="SSF53474">
    <property type="entry name" value="alpha/beta-Hydrolases"/>
    <property type="match status" value="1"/>
</dbReference>
<dbReference type="STRING" id="13333.W1PIZ2"/>
<evidence type="ECO:0000259" key="1">
    <source>
        <dbReference type="Pfam" id="PF12146"/>
    </source>
</evidence>
<evidence type="ECO:0000313" key="3">
    <source>
        <dbReference type="Proteomes" id="UP000017836"/>
    </source>
</evidence>